<evidence type="ECO:0000256" key="8">
    <source>
        <dbReference type="ARBA" id="ARBA00023170"/>
    </source>
</evidence>
<evidence type="ECO:0000259" key="13">
    <source>
        <dbReference type="Pfam" id="PF07715"/>
    </source>
</evidence>
<dbReference type="Pfam" id="PF07715">
    <property type="entry name" value="Plug"/>
    <property type="match status" value="1"/>
</dbReference>
<dbReference type="EMBL" id="FXTQ01000002">
    <property type="protein sequence ID" value="SMO57069.1"/>
    <property type="molecule type" value="Genomic_DNA"/>
</dbReference>
<keyword evidence="8 14" id="KW-0675">Receptor</keyword>
<gene>
    <name evidence="14" type="ORF">SAMN06265220_102224</name>
</gene>
<accession>A0A521CCB5</accession>
<evidence type="ECO:0000313" key="15">
    <source>
        <dbReference type="Proteomes" id="UP000319267"/>
    </source>
</evidence>
<dbReference type="InterPro" id="IPR036942">
    <property type="entry name" value="Beta-barrel_TonB_sf"/>
</dbReference>
<evidence type="ECO:0000313" key="14">
    <source>
        <dbReference type="EMBL" id="SMO57069.1"/>
    </source>
</evidence>
<feature type="domain" description="TonB-dependent receptor-like beta-barrel" evidence="12">
    <location>
        <begin position="447"/>
        <end position="881"/>
    </location>
</feature>
<keyword evidence="3 10" id="KW-1134">Transmembrane beta strand</keyword>
<evidence type="ECO:0000256" key="10">
    <source>
        <dbReference type="PROSITE-ProRule" id="PRU01360"/>
    </source>
</evidence>
<feature type="domain" description="TonB-dependent receptor plug" evidence="13">
    <location>
        <begin position="276"/>
        <end position="354"/>
    </location>
</feature>
<protein>
    <submittedName>
        <fullName evidence="14">TonB-dependent Receptor Plug Domain</fullName>
    </submittedName>
</protein>
<name>A0A521CCB5_9FLAO</name>
<comment type="subcellular location">
    <subcellularLocation>
        <location evidence="1 10">Cell outer membrane</location>
        <topology evidence="1 10">Multi-pass membrane protein</topology>
    </subcellularLocation>
</comment>
<keyword evidence="7 10" id="KW-0472">Membrane</keyword>
<evidence type="ECO:0000256" key="11">
    <source>
        <dbReference type="RuleBase" id="RU003357"/>
    </source>
</evidence>
<evidence type="ECO:0000256" key="1">
    <source>
        <dbReference type="ARBA" id="ARBA00004571"/>
    </source>
</evidence>
<evidence type="ECO:0000259" key="12">
    <source>
        <dbReference type="Pfam" id="PF00593"/>
    </source>
</evidence>
<dbReference type="PROSITE" id="PS52016">
    <property type="entry name" value="TONB_DEPENDENT_REC_3"/>
    <property type="match status" value="1"/>
</dbReference>
<keyword evidence="2 10" id="KW-0813">Transport</keyword>
<dbReference type="Gene3D" id="2.40.170.20">
    <property type="entry name" value="TonB-dependent receptor, beta-barrel domain"/>
    <property type="match status" value="1"/>
</dbReference>
<reference evidence="14 15" key="1">
    <citation type="submission" date="2017-05" db="EMBL/GenBank/DDBJ databases">
        <authorList>
            <person name="Varghese N."/>
            <person name="Submissions S."/>
        </authorList>
    </citation>
    <scope>NUCLEOTIDE SEQUENCE [LARGE SCALE GENOMIC DNA]</scope>
    <source>
        <strain evidence="14 15">DSM 29982</strain>
    </source>
</reference>
<comment type="similarity">
    <text evidence="10 11">Belongs to the TonB-dependent receptor family.</text>
</comment>
<evidence type="ECO:0000256" key="6">
    <source>
        <dbReference type="ARBA" id="ARBA00023077"/>
    </source>
</evidence>
<evidence type="ECO:0000256" key="9">
    <source>
        <dbReference type="ARBA" id="ARBA00023237"/>
    </source>
</evidence>
<evidence type="ECO:0000256" key="2">
    <source>
        <dbReference type="ARBA" id="ARBA00022448"/>
    </source>
</evidence>
<dbReference type="InterPro" id="IPR008969">
    <property type="entry name" value="CarboxyPept-like_regulatory"/>
</dbReference>
<dbReference type="RefSeq" id="WP_111379499.1">
    <property type="nucleotide sequence ID" value="NZ_CP043612.1"/>
</dbReference>
<proteinExistence type="inferred from homology"/>
<dbReference type="Gene3D" id="2.170.130.10">
    <property type="entry name" value="TonB-dependent receptor, plug domain"/>
    <property type="match status" value="1"/>
</dbReference>
<dbReference type="InterPro" id="IPR039426">
    <property type="entry name" value="TonB-dep_rcpt-like"/>
</dbReference>
<keyword evidence="6 11" id="KW-0798">TonB box</keyword>
<evidence type="ECO:0000256" key="7">
    <source>
        <dbReference type="ARBA" id="ARBA00023136"/>
    </source>
</evidence>
<dbReference type="PANTHER" id="PTHR30069">
    <property type="entry name" value="TONB-DEPENDENT OUTER MEMBRANE RECEPTOR"/>
    <property type="match status" value="1"/>
</dbReference>
<dbReference type="Pfam" id="PF00593">
    <property type="entry name" value="TonB_dep_Rec_b-barrel"/>
    <property type="match status" value="1"/>
</dbReference>
<dbReference type="Proteomes" id="UP000319267">
    <property type="component" value="Unassembled WGS sequence"/>
</dbReference>
<dbReference type="PANTHER" id="PTHR30069:SF29">
    <property type="entry name" value="HEMOGLOBIN AND HEMOGLOBIN-HAPTOGLOBIN-BINDING PROTEIN 1-RELATED"/>
    <property type="match status" value="1"/>
</dbReference>
<dbReference type="GO" id="GO:0015344">
    <property type="term" value="F:siderophore uptake transmembrane transporter activity"/>
    <property type="evidence" value="ECO:0007669"/>
    <property type="project" value="TreeGrafter"/>
</dbReference>
<keyword evidence="9 10" id="KW-0998">Cell outer membrane</keyword>
<keyword evidence="5" id="KW-0732">Signal</keyword>
<dbReference type="GO" id="GO:0044718">
    <property type="term" value="P:siderophore transmembrane transport"/>
    <property type="evidence" value="ECO:0007669"/>
    <property type="project" value="TreeGrafter"/>
</dbReference>
<dbReference type="AlphaFoldDB" id="A0A521CCB5"/>
<dbReference type="OrthoDB" id="9803050at2"/>
<evidence type="ECO:0000256" key="3">
    <source>
        <dbReference type="ARBA" id="ARBA00022452"/>
    </source>
</evidence>
<keyword evidence="15" id="KW-1185">Reference proteome</keyword>
<dbReference type="InterPro" id="IPR012910">
    <property type="entry name" value="Plug_dom"/>
</dbReference>
<dbReference type="SUPFAM" id="SSF49464">
    <property type="entry name" value="Carboxypeptidase regulatory domain-like"/>
    <property type="match status" value="1"/>
</dbReference>
<sequence>MKKHFIIYLFFLLPNFLFSQEKNVSIKYSNVTRKKAIEIVEKNTSFHFYFEDQWLSNDELISGEFSNTSISVVLDAILNNTTINYIIDNNNIILSNGLLISNIITEKYFETTDDKGANKTANLQIVPIYNRQYLNDSKKDTDSIISLGKQSLINTSQTYTLSGYIKDRISGKPEYNITIKVKDKDISTTTDANGYYSFRVPAGINIIETQSLNHQSKTKKIVLYSNGKVDFNLDENVNALKEVVIENKRTKNTASAVAGLTSINVENIKNVPLILGERDIFKVATTLPGIKTAGEGSAGFNVRGGKDDQNLFLLDNASLYNPSHFLGFFSSVNPFTTKTADIYKGSIPAEFGGRLSSVFDIKSKNGNTEKVSGEAGIGPVMSNVTLEIPIVKGKSSLVFGGRASYSDWILKTIKEPELDNSQASFYDLLLKYNHQISKKDDLETSLYYSHDKYSINSDSIYKYSNLLATVKWDHDFNAKNKSSLIITNSQYKFNIDYDSQPEKSFDYGYKINETQFVFKMKYALNEKHLLNYGISSKLYNVEPGFLKPTGSNSVIKDLTLEKEKALESALFFTENYKVNDKFLINLGLRYSFYSALGPSTQNIYQDGQPKSDRTVVDTKTYSNNESIKTYGGFEPRVSARYFILSDLSIKASFDRTYQYMHLLSTNTTQSPMDVWKLSDLNTEPQSSNQFSLGLFKNIIEKSLELSVEGYYKRSKNILDYKVGAELFLNENIETELLQGEGKAYGVEFLIKKEKGSFNGWLSYTYSRALIKLDSRFDTEKINNGQYFPTNYDKPHDFSAILNYKFTKRYSLSTNFVYQTGRPVTFPIGSYDLTGEQFTLYSNRNQYRIPDYYRLDIGLNFEGNHKIKKLAHSFWNLSVYNVLGRNNPYNVYFVTEDKKIKAYKTSIFSVPIPTITYNIKF</sequence>
<dbReference type="SUPFAM" id="SSF56935">
    <property type="entry name" value="Porins"/>
    <property type="match status" value="1"/>
</dbReference>
<keyword evidence="4 10" id="KW-0812">Transmembrane</keyword>
<dbReference type="InterPro" id="IPR037066">
    <property type="entry name" value="Plug_dom_sf"/>
</dbReference>
<dbReference type="Gene3D" id="2.60.40.1120">
    <property type="entry name" value="Carboxypeptidase-like, regulatory domain"/>
    <property type="match status" value="1"/>
</dbReference>
<evidence type="ECO:0000256" key="5">
    <source>
        <dbReference type="ARBA" id="ARBA00022729"/>
    </source>
</evidence>
<dbReference type="GO" id="GO:0009279">
    <property type="term" value="C:cell outer membrane"/>
    <property type="evidence" value="ECO:0007669"/>
    <property type="project" value="UniProtKB-SubCell"/>
</dbReference>
<dbReference type="Pfam" id="PF13715">
    <property type="entry name" value="CarbopepD_reg_2"/>
    <property type="match status" value="1"/>
</dbReference>
<organism evidence="14 15">
    <name type="scientific">Flavobacterium nitrogenifigens</name>
    <dbReference type="NCBI Taxonomy" id="1617283"/>
    <lineage>
        <taxon>Bacteria</taxon>
        <taxon>Pseudomonadati</taxon>
        <taxon>Bacteroidota</taxon>
        <taxon>Flavobacteriia</taxon>
        <taxon>Flavobacteriales</taxon>
        <taxon>Flavobacteriaceae</taxon>
        <taxon>Flavobacterium</taxon>
    </lineage>
</organism>
<evidence type="ECO:0000256" key="4">
    <source>
        <dbReference type="ARBA" id="ARBA00022692"/>
    </source>
</evidence>
<dbReference type="InterPro" id="IPR000531">
    <property type="entry name" value="Beta-barrel_TonB"/>
</dbReference>